<dbReference type="AlphaFoldDB" id="A0A1A8XP69"/>
<sequence>MNISLPWWHDFYDETIEAVLLNSGSEQDNLAQARALMSLLGLAPGARVLDQCCGNGRLSLPLARLGCEVLGVDLAACYIAKAEARARAEGLSVRFQVQDALLWSATPRRQAVINMWTSFGYSDDDEVNQQMLQRAFDSLEPGGIFLLDTLNLPGVLHHFRPRMENRVPTPEGEIHLERLTRLDWDRGLMLKDWIYTLPDGRRQVKHSSTRLYLPHTIIAMLRDCGFVDISIWGELNGSPLGMDSLRLIMQARRPL</sequence>
<protein>
    <submittedName>
        <fullName evidence="3">Putative Methyltransferase</fullName>
    </submittedName>
</protein>
<name>A0A1A8XP69_9PROT</name>
<gene>
    <name evidence="3" type="ORF">ACCAA_370040</name>
</gene>
<keyword evidence="4" id="KW-1185">Reference proteome</keyword>
<dbReference type="Gene3D" id="3.40.50.150">
    <property type="entry name" value="Vaccinia Virus protein VP39"/>
    <property type="match status" value="1"/>
</dbReference>
<accession>A0A1A8XP69</accession>
<evidence type="ECO:0000256" key="1">
    <source>
        <dbReference type="ARBA" id="ARBA00022679"/>
    </source>
</evidence>
<organism evidence="3 4">
    <name type="scientific">Candidatus Accumulibacter aalborgensis</name>
    <dbReference type="NCBI Taxonomy" id="1860102"/>
    <lineage>
        <taxon>Bacteria</taxon>
        <taxon>Pseudomonadati</taxon>
        <taxon>Pseudomonadota</taxon>
        <taxon>Betaproteobacteria</taxon>
        <taxon>Candidatus Accumulibacter</taxon>
    </lineage>
</organism>
<dbReference type="GO" id="GO:0008168">
    <property type="term" value="F:methyltransferase activity"/>
    <property type="evidence" value="ECO:0007669"/>
    <property type="project" value="UniProtKB-KW"/>
</dbReference>
<evidence type="ECO:0000259" key="2">
    <source>
        <dbReference type="Pfam" id="PF13649"/>
    </source>
</evidence>
<dbReference type="Gene3D" id="2.20.25.110">
    <property type="entry name" value="S-adenosyl-L-methionine-dependent methyltransferases"/>
    <property type="match status" value="1"/>
</dbReference>
<dbReference type="Pfam" id="PF13649">
    <property type="entry name" value="Methyltransf_25"/>
    <property type="match status" value="1"/>
</dbReference>
<dbReference type="PANTHER" id="PTHR43861">
    <property type="entry name" value="TRANS-ACONITATE 2-METHYLTRANSFERASE-RELATED"/>
    <property type="match status" value="1"/>
</dbReference>
<dbReference type="CDD" id="cd02440">
    <property type="entry name" value="AdoMet_MTases"/>
    <property type="match status" value="1"/>
</dbReference>
<feature type="domain" description="Methyltransferase" evidence="2">
    <location>
        <begin position="48"/>
        <end position="143"/>
    </location>
</feature>
<dbReference type="InterPro" id="IPR041698">
    <property type="entry name" value="Methyltransf_25"/>
</dbReference>
<keyword evidence="3" id="KW-0489">Methyltransferase</keyword>
<proteinExistence type="predicted"/>
<dbReference type="GO" id="GO:0032259">
    <property type="term" value="P:methylation"/>
    <property type="evidence" value="ECO:0007669"/>
    <property type="project" value="UniProtKB-KW"/>
</dbReference>
<evidence type="ECO:0000313" key="4">
    <source>
        <dbReference type="Proteomes" id="UP000199169"/>
    </source>
</evidence>
<dbReference type="InterPro" id="IPR029063">
    <property type="entry name" value="SAM-dependent_MTases_sf"/>
</dbReference>
<dbReference type="RefSeq" id="WP_186407436.1">
    <property type="nucleotide sequence ID" value="NZ_FLQX01000113.1"/>
</dbReference>
<keyword evidence="1 3" id="KW-0808">Transferase</keyword>
<reference evidence="4" key="1">
    <citation type="submission" date="2016-06" db="EMBL/GenBank/DDBJ databases">
        <authorList>
            <person name="McIlroy S.J."/>
            <person name="Karst S.M."/>
            <person name="Albertsen M."/>
        </authorList>
    </citation>
    <scope>NUCLEOTIDE SEQUENCE [LARGE SCALE GENOMIC DNA]</scope>
</reference>
<dbReference type="Proteomes" id="UP000199169">
    <property type="component" value="Unassembled WGS sequence"/>
</dbReference>
<dbReference type="STRING" id="1860102.ACCAA_370040"/>
<dbReference type="EMBL" id="FLQX01000113">
    <property type="protein sequence ID" value="SBT06955.1"/>
    <property type="molecule type" value="Genomic_DNA"/>
</dbReference>
<evidence type="ECO:0000313" key="3">
    <source>
        <dbReference type="EMBL" id="SBT06955.1"/>
    </source>
</evidence>
<dbReference type="SUPFAM" id="SSF53335">
    <property type="entry name" value="S-adenosyl-L-methionine-dependent methyltransferases"/>
    <property type="match status" value="1"/>
</dbReference>